<sequence>MRLWGDKRNLPPRSPVATVEGMDDHSDHRTEIRDFLASRRAKITPEQAGLPTSARRRVPGLRREEVAVLAGVSTEWYTRLEKGHISGVSEDVLAAVAQALQLDEDERTYLFDLARAARPARRTPSRRRDVEVPPRIQWLLDSMTMSAAFVRNGRLDVIAHNALGRALHAPMFDSPTTDKRGRPNFARYHFLDAGSQDFFVDWEAGAAATVALLRAEAGREPHDRALRELIGELSTLSADFRTLWAAHDVRIRHEGIKRLQHPEVGPLELTYQSLDLPVSRRAVHDLSLYTAEPGSTSEERLKLLASMAATRSRAAEPTDRLR</sequence>
<dbReference type="InterPro" id="IPR010982">
    <property type="entry name" value="Lambda_DNA-bd_dom_sf"/>
</dbReference>
<feature type="region of interest" description="Disordered" evidence="1">
    <location>
        <begin position="1"/>
        <end position="25"/>
    </location>
</feature>
<name>A0ABP5VUC4_9ACTN</name>
<dbReference type="Pfam" id="PF13560">
    <property type="entry name" value="HTH_31"/>
    <property type="match status" value="1"/>
</dbReference>
<comment type="caution">
    <text evidence="3">The sequence shown here is derived from an EMBL/GenBank/DDBJ whole genome shotgun (WGS) entry which is preliminary data.</text>
</comment>
<dbReference type="CDD" id="cd00093">
    <property type="entry name" value="HTH_XRE"/>
    <property type="match status" value="1"/>
</dbReference>
<dbReference type="PANTHER" id="PTHR35010">
    <property type="entry name" value="BLL4672 PROTEIN-RELATED"/>
    <property type="match status" value="1"/>
</dbReference>
<dbReference type="Gene3D" id="3.30.450.180">
    <property type="match status" value="1"/>
</dbReference>
<dbReference type="PANTHER" id="PTHR35010:SF2">
    <property type="entry name" value="BLL4672 PROTEIN"/>
    <property type="match status" value="1"/>
</dbReference>
<dbReference type="SUPFAM" id="SSF47413">
    <property type="entry name" value="lambda repressor-like DNA-binding domains"/>
    <property type="match status" value="1"/>
</dbReference>
<dbReference type="InterPro" id="IPR001387">
    <property type="entry name" value="Cro/C1-type_HTH"/>
</dbReference>
<keyword evidence="4" id="KW-1185">Reference proteome</keyword>
<evidence type="ECO:0000259" key="2">
    <source>
        <dbReference type="PROSITE" id="PS50943"/>
    </source>
</evidence>
<dbReference type="Gene3D" id="1.10.260.40">
    <property type="entry name" value="lambda repressor-like DNA-binding domains"/>
    <property type="match status" value="1"/>
</dbReference>
<dbReference type="PROSITE" id="PS50943">
    <property type="entry name" value="HTH_CROC1"/>
    <property type="match status" value="1"/>
</dbReference>
<dbReference type="Proteomes" id="UP001501231">
    <property type="component" value="Unassembled WGS sequence"/>
</dbReference>
<dbReference type="SMART" id="SM00530">
    <property type="entry name" value="HTH_XRE"/>
    <property type="match status" value="1"/>
</dbReference>
<gene>
    <name evidence="3" type="ORF">GCM10010191_21840</name>
</gene>
<accession>A0ABP5VUC4</accession>
<evidence type="ECO:0000256" key="1">
    <source>
        <dbReference type="SAM" id="MobiDB-lite"/>
    </source>
</evidence>
<protein>
    <submittedName>
        <fullName evidence="3">Helix-turn-helix transcriptional regulator</fullName>
    </submittedName>
</protein>
<dbReference type="Pfam" id="PF17765">
    <property type="entry name" value="MLTR_LBD"/>
    <property type="match status" value="1"/>
</dbReference>
<organism evidence="3 4">
    <name type="scientific">Actinomadura vinacea</name>
    <dbReference type="NCBI Taxonomy" id="115336"/>
    <lineage>
        <taxon>Bacteria</taxon>
        <taxon>Bacillati</taxon>
        <taxon>Actinomycetota</taxon>
        <taxon>Actinomycetes</taxon>
        <taxon>Streptosporangiales</taxon>
        <taxon>Thermomonosporaceae</taxon>
        <taxon>Actinomadura</taxon>
    </lineage>
</organism>
<evidence type="ECO:0000313" key="4">
    <source>
        <dbReference type="Proteomes" id="UP001501231"/>
    </source>
</evidence>
<dbReference type="EMBL" id="BAAARW010000008">
    <property type="protein sequence ID" value="GAA2412132.1"/>
    <property type="molecule type" value="Genomic_DNA"/>
</dbReference>
<evidence type="ECO:0000313" key="3">
    <source>
        <dbReference type="EMBL" id="GAA2412132.1"/>
    </source>
</evidence>
<dbReference type="InterPro" id="IPR041413">
    <property type="entry name" value="MLTR_LBD"/>
</dbReference>
<reference evidence="4" key="1">
    <citation type="journal article" date="2019" name="Int. J. Syst. Evol. Microbiol.">
        <title>The Global Catalogue of Microorganisms (GCM) 10K type strain sequencing project: providing services to taxonomists for standard genome sequencing and annotation.</title>
        <authorList>
            <consortium name="The Broad Institute Genomics Platform"/>
            <consortium name="The Broad Institute Genome Sequencing Center for Infectious Disease"/>
            <person name="Wu L."/>
            <person name="Ma J."/>
        </authorList>
    </citation>
    <scope>NUCLEOTIDE SEQUENCE [LARGE SCALE GENOMIC DNA]</scope>
    <source>
        <strain evidence="4">JCM 3325</strain>
    </source>
</reference>
<proteinExistence type="predicted"/>
<feature type="domain" description="HTH cro/C1-type" evidence="2">
    <location>
        <begin position="60"/>
        <end position="107"/>
    </location>
</feature>